<keyword evidence="3" id="KW-1185">Reference proteome</keyword>
<sequence>MAFAPKVKKRNNFPKERPNHTKVGMKEDLWVSNDPMWSYADIIKATPPENRKSLFFTGKGRYLAVYTQINLKLCQTTALHDRTLSDMLLTVPFSDDMWNRAAALSVACKWRCQAPAIAAQAELR</sequence>
<evidence type="ECO:0000313" key="3">
    <source>
        <dbReference type="Proteomes" id="UP001311232"/>
    </source>
</evidence>
<reference evidence="2 3" key="1">
    <citation type="submission" date="2021-06" db="EMBL/GenBank/DDBJ databases">
        <authorList>
            <person name="Palmer J.M."/>
        </authorList>
    </citation>
    <scope>NUCLEOTIDE SEQUENCE [LARGE SCALE GENOMIC DNA]</scope>
    <source>
        <strain evidence="2 3">MEX-2019</strain>
        <tissue evidence="2">Muscle</tissue>
    </source>
</reference>
<gene>
    <name evidence="2" type="ORF">CRENBAI_018622</name>
</gene>
<proteinExistence type="predicted"/>
<dbReference type="AlphaFoldDB" id="A0AAV9SHT0"/>
<feature type="region of interest" description="Disordered" evidence="1">
    <location>
        <begin position="1"/>
        <end position="20"/>
    </location>
</feature>
<accession>A0AAV9SHT0</accession>
<comment type="caution">
    <text evidence="2">The sequence shown here is derived from an EMBL/GenBank/DDBJ whole genome shotgun (WGS) entry which is preliminary data.</text>
</comment>
<feature type="compositionally biased region" description="Basic residues" evidence="1">
    <location>
        <begin position="1"/>
        <end position="12"/>
    </location>
</feature>
<name>A0AAV9SHT0_9TELE</name>
<dbReference type="Proteomes" id="UP001311232">
    <property type="component" value="Unassembled WGS sequence"/>
</dbReference>
<protein>
    <submittedName>
        <fullName evidence="2">Uncharacterized protein</fullName>
    </submittedName>
</protein>
<dbReference type="EMBL" id="JAHHUM010000335">
    <property type="protein sequence ID" value="KAK5620786.1"/>
    <property type="molecule type" value="Genomic_DNA"/>
</dbReference>
<organism evidence="2 3">
    <name type="scientific">Crenichthys baileyi</name>
    <name type="common">White River springfish</name>
    <dbReference type="NCBI Taxonomy" id="28760"/>
    <lineage>
        <taxon>Eukaryota</taxon>
        <taxon>Metazoa</taxon>
        <taxon>Chordata</taxon>
        <taxon>Craniata</taxon>
        <taxon>Vertebrata</taxon>
        <taxon>Euteleostomi</taxon>
        <taxon>Actinopterygii</taxon>
        <taxon>Neopterygii</taxon>
        <taxon>Teleostei</taxon>
        <taxon>Neoteleostei</taxon>
        <taxon>Acanthomorphata</taxon>
        <taxon>Ovalentaria</taxon>
        <taxon>Atherinomorphae</taxon>
        <taxon>Cyprinodontiformes</taxon>
        <taxon>Goodeidae</taxon>
        <taxon>Crenichthys</taxon>
    </lineage>
</organism>
<evidence type="ECO:0000256" key="1">
    <source>
        <dbReference type="SAM" id="MobiDB-lite"/>
    </source>
</evidence>
<evidence type="ECO:0000313" key="2">
    <source>
        <dbReference type="EMBL" id="KAK5620786.1"/>
    </source>
</evidence>